<evidence type="ECO:0000313" key="1">
    <source>
        <dbReference type="EMBL" id="GAH57546.1"/>
    </source>
</evidence>
<gene>
    <name evidence="1" type="ORF">S03H2_28549</name>
</gene>
<organism evidence="1">
    <name type="scientific">marine sediment metagenome</name>
    <dbReference type="NCBI Taxonomy" id="412755"/>
    <lineage>
        <taxon>unclassified sequences</taxon>
        <taxon>metagenomes</taxon>
        <taxon>ecological metagenomes</taxon>
    </lineage>
</organism>
<comment type="caution">
    <text evidence="1">The sequence shown here is derived from an EMBL/GenBank/DDBJ whole genome shotgun (WGS) entry which is preliminary data.</text>
</comment>
<name>X1GI21_9ZZZZ</name>
<sequence>MTGTIAVADSGGTGYWRSDNEVYCIPCTTTAFQLIDNVTKISLYGTGEIAVGWTHKWNTLTIGKWNTKEIIKWNDLE</sequence>
<protein>
    <submittedName>
        <fullName evidence="1">Uncharacterized protein</fullName>
    </submittedName>
</protein>
<reference evidence="1" key="1">
    <citation type="journal article" date="2014" name="Front. Microbiol.">
        <title>High frequency of phylogenetically diverse reductive dehalogenase-homologous genes in deep subseafloor sedimentary metagenomes.</title>
        <authorList>
            <person name="Kawai M."/>
            <person name="Futagami T."/>
            <person name="Toyoda A."/>
            <person name="Takaki Y."/>
            <person name="Nishi S."/>
            <person name="Hori S."/>
            <person name="Arai W."/>
            <person name="Tsubouchi T."/>
            <person name="Morono Y."/>
            <person name="Uchiyama I."/>
            <person name="Ito T."/>
            <person name="Fujiyama A."/>
            <person name="Inagaki F."/>
            <person name="Takami H."/>
        </authorList>
    </citation>
    <scope>NUCLEOTIDE SEQUENCE</scope>
    <source>
        <strain evidence="1">Expedition CK06-06</strain>
    </source>
</reference>
<dbReference type="EMBL" id="BARU01017201">
    <property type="protein sequence ID" value="GAH57546.1"/>
    <property type="molecule type" value="Genomic_DNA"/>
</dbReference>
<dbReference type="AlphaFoldDB" id="X1GI21"/>
<accession>X1GI21</accession>
<proteinExistence type="predicted"/>